<dbReference type="Proteomes" id="UP000382040">
    <property type="component" value="Unassembled WGS sequence"/>
</dbReference>
<protein>
    <submittedName>
        <fullName evidence="1">Uncharacterized protein</fullName>
    </submittedName>
</protein>
<organism evidence="1 2">
    <name type="scientific">Pandoraea bronchicola</name>
    <dbReference type="NCBI Taxonomy" id="2508287"/>
    <lineage>
        <taxon>Bacteria</taxon>
        <taxon>Pseudomonadati</taxon>
        <taxon>Pseudomonadota</taxon>
        <taxon>Betaproteobacteria</taxon>
        <taxon>Burkholderiales</taxon>
        <taxon>Burkholderiaceae</taxon>
        <taxon>Pandoraea</taxon>
    </lineage>
</organism>
<evidence type="ECO:0000313" key="1">
    <source>
        <dbReference type="EMBL" id="VVE89824.1"/>
    </source>
</evidence>
<keyword evidence="2" id="KW-1185">Reference proteome</keyword>
<sequence length="291" mass="32609">MSDQRFSPAEYIRFHAMAPQVELPNAKLWYARGQTFVIAYVDAAASAEITREAQPDEYVVLQPDTTSSVEVEWNGETTRIPGGSIAFVPAGRSVVRAASPGRLVLMYTTRSIDLCEKCVNADAYAEAHPHIPPFEPWPEALGAAAVRHYSIDVPDEPERFGRIWRCSTFMVNLLPPHVGPRDITKLSPHHHDSFEQGSLALDGGFTHHVRWPWTSNMNAWRPDEHEYCGSPSFTVIPPQATHTSRAMDAGINQLVDIFSPPRHDFSHKRGWVLNAADYPLPEHINDQHFPG</sequence>
<evidence type="ECO:0000313" key="2">
    <source>
        <dbReference type="Proteomes" id="UP000382040"/>
    </source>
</evidence>
<dbReference type="EMBL" id="CABPST010000011">
    <property type="protein sequence ID" value="VVE89824.1"/>
    <property type="molecule type" value="Genomic_DNA"/>
</dbReference>
<dbReference type="Gene3D" id="2.60.120.10">
    <property type="entry name" value="Jelly Rolls"/>
    <property type="match status" value="1"/>
</dbReference>
<reference evidence="1 2" key="1">
    <citation type="submission" date="2019-08" db="EMBL/GenBank/DDBJ databases">
        <authorList>
            <person name="Peeters C."/>
        </authorList>
    </citation>
    <scope>NUCLEOTIDE SEQUENCE [LARGE SCALE GENOMIC DNA]</scope>
    <source>
        <strain evidence="1 2">LMG 20603</strain>
    </source>
</reference>
<proteinExistence type="predicted"/>
<accession>A0A5E5BW37</accession>
<dbReference type="AlphaFoldDB" id="A0A5E5BW37"/>
<gene>
    <name evidence="1" type="ORF">PBR20603_03797</name>
</gene>
<dbReference type="InterPro" id="IPR014710">
    <property type="entry name" value="RmlC-like_jellyroll"/>
</dbReference>
<name>A0A5E5BW37_9BURK</name>